<sequence>MSNELHYEVMTVRREGVTRDLPEGDVELRWVANSATLIWGERDAVLVDTFTTVEQNERLVEWVRGHDRKLTAVYLTHGHGDHGFGIGALRAAFPEARILATEGTVAQLRIQASPEYVAGFWDKLFPGQIPAIEFPETLDSDTFELEGNELRIIETGQTDTESTTSLWVPGLGLLVAGDVVYNATYPYLAETTSATRQNWIHALEQLKALSPAVVVSGHKQPQNGDSPADIDATIDYLRAVDEIAATSADALDFYRTLLAKQPGRTNVGSAWGTAKLVMGAPVAGRSA</sequence>
<accession>A0ABP4NAV6</accession>
<comment type="caution">
    <text evidence="2">The sequence shown here is derived from an EMBL/GenBank/DDBJ whole genome shotgun (WGS) entry which is preliminary data.</text>
</comment>
<dbReference type="Pfam" id="PF00753">
    <property type="entry name" value="Lactamase_B"/>
    <property type="match status" value="1"/>
</dbReference>
<gene>
    <name evidence="2" type="ORF">GCM10009741_72880</name>
</gene>
<dbReference type="PANTHER" id="PTHR42951:SF14">
    <property type="entry name" value="METALLO-BETA-LACTAMASE SUPERFAMILY PROTEIN"/>
    <property type="match status" value="1"/>
</dbReference>
<dbReference type="PANTHER" id="PTHR42951">
    <property type="entry name" value="METALLO-BETA-LACTAMASE DOMAIN-CONTAINING"/>
    <property type="match status" value="1"/>
</dbReference>
<dbReference type="Proteomes" id="UP001500363">
    <property type="component" value="Unassembled WGS sequence"/>
</dbReference>
<protein>
    <submittedName>
        <fullName evidence="2">MBL fold metallo-hydrolase</fullName>
    </submittedName>
</protein>
<dbReference type="SMART" id="SM00849">
    <property type="entry name" value="Lactamase_B"/>
    <property type="match status" value="1"/>
</dbReference>
<organism evidence="2 3">
    <name type="scientific">Kribbella lupini</name>
    <dbReference type="NCBI Taxonomy" id="291602"/>
    <lineage>
        <taxon>Bacteria</taxon>
        <taxon>Bacillati</taxon>
        <taxon>Actinomycetota</taxon>
        <taxon>Actinomycetes</taxon>
        <taxon>Propionibacteriales</taxon>
        <taxon>Kribbellaceae</taxon>
        <taxon>Kribbella</taxon>
    </lineage>
</organism>
<dbReference type="SUPFAM" id="SSF56281">
    <property type="entry name" value="Metallo-hydrolase/oxidoreductase"/>
    <property type="match status" value="1"/>
</dbReference>
<evidence type="ECO:0000313" key="2">
    <source>
        <dbReference type="EMBL" id="GAA1557526.1"/>
    </source>
</evidence>
<dbReference type="CDD" id="cd07739">
    <property type="entry name" value="metallo-hydrolase-like_MBL-fold"/>
    <property type="match status" value="1"/>
</dbReference>
<dbReference type="InterPro" id="IPR001279">
    <property type="entry name" value="Metallo-B-lactamas"/>
</dbReference>
<keyword evidence="3" id="KW-1185">Reference proteome</keyword>
<evidence type="ECO:0000313" key="3">
    <source>
        <dbReference type="Proteomes" id="UP001500363"/>
    </source>
</evidence>
<feature type="domain" description="Metallo-beta-lactamase" evidence="1">
    <location>
        <begin position="32"/>
        <end position="218"/>
    </location>
</feature>
<dbReference type="RefSeq" id="WP_344182519.1">
    <property type="nucleotide sequence ID" value="NZ_BAAANC010000004.1"/>
</dbReference>
<proteinExistence type="predicted"/>
<dbReference type="InterPro" id="IPR036866">
    <property type="entry name" value="RibonucZ/Hydroxyglut_hydro"/>
</dbReference>
<evidence type="ECO:0000259" key="1">
    <source>
        <dbReference type="SMART" id="SM00849"/>
    </source>
</evidence>
<name>A0ABP4NAV6_9ACTN</name>
<dbReference type="InterPro" id="IPR050855">
    <property type="entry name" value="NDM-1-like"/>
</dbReference>
<dbReference type="Gene3D" id="3.60.15.10">
    <property type="entry name" value="Ribonuclease Z/Hydroxyacylglutathione hydrolase-like"/>
    <property type="match status" value="1"/>
</dbReference>
<dbReference type="EMBL" id="BAAANC010000004">
    <property type="protein sequence ID" value="GAA1557526.1"/>
    <property type="molecule type" value="Genomic_DNA"/>
</dbReference>
<reference evidence="3" key="1">
    <citation type="journal article" date="2019" name="Int. J. Syst. Evol. Microbiol.">
        <title>The Global Catalogue of Microorganisms (GCM) 10K type strain sequencing project: providing services to taxonomists for standard genome sequencing and annotation.</title>
        <authorList>
            <consortium name="The Broad Institute Genomics Platform"/>
            <consortium name="The Broad Institute Genome Sequencing Center for Infectious Disease"/>
            <person name="Wu L."/>
            <person name="Ma J."/>
        </authorList>
    </citation>
    <scope>NUCLEOTIDE SEQUENCE [LARGE SCALE GENOMIC DNA]</scope>
    <source>
        <strain evidence="3">JCM 14303</strain>
    </source>
</reference>